<feature type="compositionally biased region" description="Polar residues" evidence="1">
    <location>
        <begin position="1"/>
        <end position="11"/>
    </location>
</feature>
<reference evidence="2 3" key="1">
    <citation type="submission" date="2023-03" db="EMBL/GenBank/DDBJ databases">
        <title>WGS of Gossypium arboreum.</title>
        <authorList>
            <person name="Yu D."/>
        </authorList>
    </citation>
    <scope>NUCLEOTIDE SEQUENCE [LARGE SCALE GENOMIC DNA]</scope>
    <source>
        <tissue evidence="2">Leaf</tissue>
    </source>
</reference>
<comment type="caution">
    <text evidence="2">The sequence shown here is derived from an EMBL/GenBank/DDBJ whole genome shotgun (WGS) entry which is preliminary data.</text>
</comment>
<evidence type="ECO:0000313" key="3">
    <source>
        <dbReference type="Proteomes" id="UP001358586"/>
    </source>
</evidence>
<name>A0ABR0R2S9_GOSAR</name>
<organism evidence="2 3">
    <name type="scientific">Gossypium arboreum</name>
    <name type="common">Tree cotton</name>
    <name type="synonym">Gossypium nanking</name>
    <dbReference type="NCBI Taxonomy" id="29729"/>
    <lineage>
        <taxon>Eukaryota</taxon>
        <taxon>Viridiplantae</taxon>
        <taxon>Streptophyta</taxon>
        <taxon>Embryophyta</taxon>
        <taxon>Tracheophyta</taxon>
        <taxon>Spermatophyta</taxon>
        <taxon>Magnoliopsida</taxon>
        <taxon>eudicotyledons</taxon>
        <taxon>Gunneridae</taxon>
        <taxon>Pentapetalae</taxon>
        <taxon>rosids</taxon>
        <taxon>malvids</taxon>
        <taxon>Malvales</taxon>
        <taxon>Malvaceae</taxon>
        <taxon>Malvoideae</taxon>
        <taxon>Gossypium</taxon>
    </lineage>
</organism>
<gene>
    <name evidence="2" type="ORF">PVK06_002120</name>
</gene>
<dbReference type="EMBL" id="JARKNE010000001">
    <property type="protein sequence ID" value="KAK5845878.1"/>
    <property type="molecule type" value="Genomic_DNA"/>
</dbReference>
<keyword evidence="3" id="KW-1185">Reference proteome</keyword>
<proteinExistence type="predicted"/>
<evidence type="ECO:0000313" key="2">
    <source>
        <dbReference type="EMBL" id="KAK5845878.1"/>
    </source>
</evidence>
<protein>
    <submittedName>
        <fullName evidence="2">Uncharacterized protein</fullName>
    </submittedName>
</protein>
<sequence length="98" mass="10887">MTSTGERTSNMADVRESKNENGNGFYVDPPREPSVDGSEVVLFSEPEPVPTEQEDDDELEFAELPHIRPGHANPSLDSGDLEVGKEFFNKYGFLAELK</sequence>
<dbReference type="Proteomes" id="UP001358586">
    <property type="component" value="Chromosome 1"/>
</dbReference>
<evidence type="ECO:0000256" key="1">
    <source>
        <dbReference type="SAM" id="MobiDB-lite"/>
    </source>
</evidence>
<accession>A0ABR0R2S9</accession>
<feature type="region of interest" description="Disordered" evidence="1">
    <location>
        <begin position="1"/>
        <end position="37"/>
    </location>
</feature>